<dbReference type="SUPFAM" id="SSF55331">
    <property type="entry name" value="Tautomerase/MIF"/>
    <property type="match status" value="1"/>
</dbReference>
<dbReference type="Proteomes" id="UP001320148">
    <property type="component" value="Chromosome"/>
</dbReference>
<evidence type="ECO:0000256" key="1">
    <source>
        <dbReference type="ARBA" id="ARBA00023235"/>
    </source>
</evidence>
<gene>
    <name evidence="3" type="ORF">DSLASN_08800</name>
</gene>
<protein>
    <recommendedName>
        <fullName evidence="2">4-oxalocrotonate tautomerase-like domain-containing protein</fullName>
    </recommendedName>
</protein>
<dbReference type="Gene3D" id="3.30.429.10">
    <property type="entry name" value="Macrophage Migration Inhibitory Factor"/>
    <property type="match status" value="1"/>
</dbReference>
<proteinExistence type="predicted"/>
<evidence type="ECO:0000313" key="3">
    <source>
        <dbReference type="EMBL" id="BCS95248.1"/>
    </source>
</evidence>
<sequence>MPVIQLSTGKLSTDMKRTLIKGLTGVASEVTGTPEKYFSVVIAEFEDTNLGSGGETAQEIKIRLLAEHEAH</sequence>
<dbReference type="InterPro" id="IPR004370">
    <property type="entry name" value="4-OT-like_dom"/>
</dbReference>
<keyword evidence="4" id="KW-1185">Reference proteome</keyword>
<accession>A0ABM7PCH4</accession>
<reference evidence="3 4" key="1">
    <citation type="submission" date="2021-02" db="EMBL/GenBank/DDBJ databases">
        <title>Complete genome of Desulfoluna sp. strain ASN36.</title>
        <authorList>
            <person name="Takahashi A."/>
            <person name="Kojima H."/>
            <person name="Fukui M."/>
        </authorList>
    </citation>
    <scope>NUCLEOTIDE SEQUENCE [LARGE SCALE GENOMIC DNA]</scope>
    <source>
        <strain evidence="3 4">ASN36</strain>
    </source>
</reference>
<dbReference type="InterPro" id="IPR014347">
    <property type="entry name" value="Tautomerase/MIF_sf"/>
</dbReference>
<dbReference type="RefSeq" id="WP_236891514.1">
    <property type="nucleotide sequence ID" value="NZ_AP024488.1"/>
</dbReference>
<dbReference type="Pfam" id="PF01361">
    <property type="entry name" value="Tautomerase"/>
    <property type="match status" value="1"/>
</dbReference>
<organism evidence="3 4">
    <name type="scientific">Desulfoluna limicola</name>
    <dbReference type="NCBI Taxonomy" id="2810562"/>
    <lineage>
        <taxon>Bacteria</taxon>
        <taxon>Pseudomonadati</taxon>
        <taxon>Thermodesulfobacteriota</taxon>
        <taxon>Desulfobacteria</taxon>
        <taxon>Desulfobacterales</taxon>
        <taxon>Desulfolunaceae</taxon>
        <taxon>Desulfoluna</taxon>
    </lineage>
</organism>
<feature type="domain" description="4-oxalocrotonate tautomerase-like" evidence="2">
    <location>
        <begin position="4"/>
        <end position="56"/>
    </location>
</feature>
<dbReference type="EMBL" id="AP024488">
    <property type="protein sequence ID" value="BCS95248.1"/>
    <property type="molecule type" value="Genomic_DNA"/>
</dbReference>
<name>A0ABM7PCH4_9BACT</name>
<evidence type="ECO:0000259" key="2">
    <source>
        <dbReference type="Pfam" id="PF01361"/>
    </source>
</evidence>
<keyword evidence="1" id="KW-0413">Isomerase</keyword>
<evidence type="ECO:0000313" key="4">
    <source>
        <dbReference type="Proteomes" id="UP001320148"/>
    </source>
</evidence>